<dbReference type="PANTHER" id="PTHR34064">
    <property type="entry name" value="OS04G0672300 PROTEIN"/>
    <property type="match status" value="1"/>
</dbReference>
<keyword evidence="3" id="KW-1185">Reference proteome</keyword>
<sequence>MERDFEREEQTGQTDTAASDRTHTVVLDIESLTQPSDRSSGSPKMTGALSRKWFYRAERLMNTDEEDTDEPPKKLLVKVSSQLEPLKKSLITIKSFGSTSTVLTGTNRFMAINPRKILFIFATVLNLRLLRVDLSSLLFSLCQLRPNTYLIVAVDPTFSAHQLFQLVSAQLPD</sequence>
<accession>A0A540L591</accession>
<evidence type="ECO:0000256" key="1">
    <source>
        <dbReference type="SAM" id="MobiDB-lite"/>
    </source>
</evidence>
<gene>
    <name evidence="2" type="ORF">C1H46_032805</name>
</gene>
<organism evidence="2 3">
    <name type="scientific">Malus baccata</name>
    <name type="common">Siberian crab apple</name>
    <name type="synonym">Pyrus baccata</name>
    <dbReference type="NCBI Taxonomy" id="106549"/>
    <lineage>
        <taxon>Eukaryota</taxon>
        <taxon>Viridiplantae</taxon>
        <taxon>Streptophyta</taxon>
        <taxon>Embryophyta</taxon>
        <taxon>Tracheophyta</taxon>
        <taxon>Spermatophyta</taxon>
        <taxon>Magnoliopsida</taxon>
        <taxon>eudicotyledons</taxon>
        <taxon>Gunneridae</taxon>
        <taxon>Pentapetalae</taxon>
        <taxon>rosids</taxon>
        <taxon>fabids</taxon>
        <taxon>Rosales</taxon>
        <taxon>Rosaceae</taxon>
        <taxon>Amygdaloideae</taxon>
        <taxon>Maleae</taxon>
        <taxon>Malus</taxon>
    </lineage>
</organism>
<feature type="compositionally biased region" description="Polar residues" evidence="1">
    <location>
        <begin position="31"/>
        <end position="43"/>
    </location>
</feature>
<feature type="region of interest" description="Disordered" evidence="1">
    <location>
        <begin position="1"/>
        <end position="46"/>
    </location>
</feature>
<feature type="compositionally biased region" description="Basic and acidic residues" evidence="1">
    <location>
        <begin position="1"/>
        <end position="10"/>
    </location>
</feature>
<proteinExistence type="predicted"/>
<protein>
    <submittedName>
        <fullName evidence="2">Uncharacterized protein</fullName>
    </submittedName>
</protein>
<evidence type="ECO:0000313" key="3">
    <source>
        <dbReference type="Proteomes" id="UP000315295"/>
    </source>
</evidence>
<dbReference type="EMBL" id="VIEB01000757">
    <property type="protein sequence ID" value="TQD81648.1"/>
    <property type="molecule type" value="Genomic_DNA"/>
</dbReference>
<dbReference type="AlphaFoldDB" id="A0A540L591"/>
<name>A0A540L591_MALBA</name>
<reference evidence="2 3" key="1">
    <citation type="journal article" date="2019" name="G3 (Bethesda)">
        <title>Sequencing of a Wild Apple (Malus baccata) Genome Unravels the Differences Between Cultivated and Wild Apple Species Regarding Disease Resistance and Cold Tolerance.</title>
        <authorList>
            <person name="Chen X."/>
        </authorList>
    </citation>
    <scope>NUCLEOTIDE SEQUENCE [LARGE SCALE GENOMIC DNA]</scope>
    <source>
        <strain evidence="3">cv. Shandingzi</strain>
        <tissue evidence="2">Leaves</tissue>
    </source>
</reference>
<dbReference type="PANTHER" id="PTHR34064:SF3">
    <property type="entry name" value="OS04G0672300 PROTEIN"/>
    <property type="match status" value="1"/>
</dbReference>
<dbReference type="Proteomes" id="UP000315295">
    <property type="component" value="Unassembled WGS sequence"/>
</dbReference>
<evidence type="ECO:0000313" key="2">
    <source>
        <dbReference type="EMBL" id="TQD81648.1"/>
    </source>
</evidence>
<comment type="caution">
    <text evidence="2">The sequence shown here is derived from an EMBL/GenBank/DDBJ whole genome shotgun (WGS) entry which is preliminary data.</text>
</comment>